<dbReference type="Proteomes" id="UP001597307">
    <property type="component" value="Unassembled WGS sequence"/>
</dbReference>
<keyword evidence="1" id="KW-1133">Transmembrane helix</keyword>
<feature type="transmembrane region" description="Helical" evidence="1">
    <location>
        <begin position="42"/>
        <end position="62"/>
    </location>
</feature>
<feature type="transmembrane region" description="Helical" evidence="1">
    <location>
        <begin position="136"/>
        <end position="153"/>
    </location>
</feature>
<evidence type="ECO:0000313" key="2">
    <source>
        <dbReference type="EMBL" id="MFD1848113.1"/>
    </source>
</evidence>
<keyword evidence="3" id="KW-1185">Reference proteome</keyword>
<comment type="caution">
    <text evidence="2">The sequence shown here is derived from an EMBL/GenBank/DDBJ whole genome shotgun (WGS) entry which is preliminary data.</text>
</comment>
<gene>
    <name evidence="2" type="ORF">ACFSFX_16130</name>
</gene>
<keyword evidence="1" id="KW-0472">Membrane</keyword>
<feature type="transmembrane region" description="Helical" evidence="1">
    <location>
        <begin position="12"/>
        <end position="30"/>
    </location>
</feature>
<feature type="transmembrane region" description="Helical" evidence="1">
    <location>
        <begin position="202"/>
        <end position="221"/>
    </location>
</feature>
<sequence>MGPVIGEVLSSALGIAVSPIPIIAAILMLMTPKAKTTAVGFLLGWLGGISVTATAFTLLSSLLPDTEEDGSQPIRGVIHLVLGVVLFRMAAKQWRNRPKEGEEPPLPKWMHAIDGIESPKAFGMGLLLSAANPKNLVMAASAGLIIGSASLGFGTGTGVIILFTVLAGSTVLVPVAGFLMAPNRFHSRLSRLQIWLVRENSTTMSVLLLVLAVTSIGEGIGNF</sequence>
<dbReference type="EMBL" id="JBHUGA010000067">
    <property type="protein sequence ID" value="MFD1848113.1"/>
    <property type="molecule type" value="Genomic_DNA"/>
</dbReference>
<proteinExistence type="predicted"/>
<protein>
    <submittedName>
        <fullName evidence="2">GAP family protein</fullName>
    </submittedName>
</protein>
<evidence type="ECO:0000313" key="3">
    <source>
        <dbReference type="Proteomes" id="UP001597307"/>
    </source>
</evidence>
<accession>A0ABW4QBK4</accession>
<feature type="transmembrane region" description="Helical" evidence="1">
    <location>
        <begin position="159"/>
        <end position="181"/>
    </location>
</feature>
<reference evidence="3" key="1">
    <citation type="journal article" date="2019" name="Int. J. Syst. Evol. Microbiol.">
        <title>The Global Catalogue of Microorganisms (GCM) 10K type strain sequencing project: providing services to taxonomists for standard genome sequencing and annotation.</title>
        <authorList>
            <consortium name="The Broad Institute Genomics Platform"/>
            <consortium name="The Broad Institute Genome Sequencing Center for Infectious Disease"/>
            <person name="Wu L."/>
            <person name="Ma J."/>
        </authorList>
    </citation>
    <scope>NUCLEOTIDE SEQUENCE [LARGE SCALE GENOMIC DNA]</scope>
    <source>
        <strain evidence="3">JCM 11496</strain>
    </source>
</reference>
<dbReference type="RefSeq" id="WP_343881579.1">
    <property type="nucleotide sequence ID" value="NZ_BAAAIJ010000059.1"/>
</dbReference>
<keyword evidence="1" id="KW-0812">Transmembrane</keyword>
<feature type="transmembrane region" description="Helical" evidence="1">
    <location>
        <begin position="74"/>
        <end position="91"/>
    </location>
</feature>
<dbReference type="Pfam" id="PF11139">
    <property type="entry name" value="SfLAP"/>
    <property type="match status" value="1"/>
</dbReference>
<organism evidence="2 3">
    <name type="scientific">Arthrobacter flavus</name>
    <dbReference type="NCBI Taxonomy" id="95172"/>
    <lineage>
        <taxon>Bacteria</taxon>
        <taxon>Bacillati</taxon>
        <taxon>Actinomycetota</taxon>
        <taxon>Actinomycetes</taxon>
        <taxon>Micrococcales</taxon>
        <taxon>Micrococcaceae</taxon>
        <taxon>Arthrobacter</taxon>
    </lineage>
</organism>
<dbReference type="InterPro" id="IPR021315">
    <property type="entry name" value="Gap/Sap"/>
</dbReference>
<name>A0ABW4QBK4_9MICC</name>
<evidence type="ECO:0000256" key="1">
    <source>
        <dbReference type="SAM" id="Phobius"/>
    </source>
</evidence>